<dbReference type="Proteomes" id="UP000053392">
    <property type="component" value="Unassembled WGS sequence"/>
</dbReference>
<proteinExistence type="predicted"/>
<keyword evidence="3" id="KW-1185">Reference proteome</keyword>
<dbReference type="HOGENOM" id="CLU_2183823_0_0_1"/>
<feature type="region of interest" description="Disordered" evidence="1">
    <location>
        <begin position="1"/>
        <end position="32"/>
    </location>
</feature>
<dbReference type="AlphaFoldDB" id="A0A0D0V5A2"/>
<organism evidence="2 3">
    <name type="scientific">Cryptococcus deuterogattii Ram5</name>
    <dbReference type="NCBI Taxonomy" id="1296110"/>
    <lineage>
        <taxon>Eukaryota</taxon>
        <taxon>Fungi</taxon>
        <taxon>Dikarya</taxon>
        <taxon>Basidiomycota</taxon>
        <taxon>Agaricomycotina</taxon>
        <taxon>Tremellomycetes</taxon>
        <taxon>Tremellales</taxon>
        <taxon>Cryptococcaceae</taxon>
        <taxon>Cryptococcus</taxon>
        <taxon>Cryptococcus gattii species complex</taxon>
    </lineage>
</organism>
<protein>
    <submittedName>
        <fullName evidence="2">Uncharacterized protein</fullName>
    </submittedName>
</protein>
<evidence type="ECO:0000256" key="1">
    <source>
        <dbReference type="SAM" id="MobiDB-lite"/>
    </source>
</evidence>
<name>A0A0D0V5A2_9TREE</name>
<sequence>MDQDTQSRFTRGWRKTTSPPAGFFLPSSSLKSTTQPTKLQKWCAFKHSQQASPRRTRQRQPSRHILDGFGDVGGWRTCVLHTRSSGNRPQTCEEEQCLEGSAMISQLFA</sequence>
<evidence type="ECO:0000313" key="2">
    <source>
        <dbReference type="EMBL" id="KIR40105.1"/>
    </source>
</evidence>
<feature type="region of interest" description="Disordered" evidence="1">
    <location>
        <begin position="46"/>
        <end position="66"/>
    </location>
</feature>
<evidence type="ECO:0000313" key="3">
    <source>
        <dbReference type="Proteomes" id="UP000053392"/>
    </source>
</evidence>
<dbReference type="EMBL" id="KN847904">
    <property type="protein sequence ID" value="KIR40105.1"/>
    <property type="molecule type" value="Genomic_DNA"/>
</dbReference>
<reference evidence="2 3" key="1">
    <citation type="submission" date="2015-01" db="EMBL/GenBank/DDBJ databases">
        <title>The Genome Sequence of Cryptococcus gattii Ram5.</title>
        <authorList>
            <consortium name="The Broad Institute Genomics Platform"/>
            <person name="Cuomo C."/>
            <person name="Litvintseva A."/>
            <person name="Chen Y."/>
            <person name="Heitman J."/>
            <person name="Sun S."/>
            <person name="Springer D."/>
            <person name="Dromer F."/>
            <person name="Young S."/>
            <person name="Zeng Q."/>
            <person name="Gargeya S."/>
            <person name="Abouelleil A."/>
            <person name="Alvarado L."/>
            <person name="Chapman S.B."/>
            <person name="Gainer-Dewar J."/>
            <person name="Goldberg J."/>
            <person name="Griggs A."/>
            <person name="Gujja S."/>
            <person name="Hansen M."/>
            <person name="Howarth C."/>
            <person name="Imamovic A."/>
            <person name="Larimer J."/>
            <person name="Murphy C."/>
            <person name="Naylor J."/>
            <person name="Pearson M."/>
            <person name="Priest M."/>
            <person name="Roberts A."/>
            <person name="Saif S."/>
            <person name="Shea T."/>
            <person name="Sykes S."/>
            <person name="Wortman J."/>
            <person name="Nusbaum C."/>
            <person name="Birren B."/>
        </authorList>
    </citation>
    <scope>NUCLEOTIDE SEQUENCE [LARGE SCALE GENOMIC DNA]</scope>
    <source>
        <strain evidence="2 3">Ram5</strain>
    </source>
</reference>
<gene>
    <name evidence="2" type="ORF">I313_04026</name>
</gene>
<feature type="compositionally biased region" description="Polar residues" evidence="1">
    <location>
        <begin position="1"/>
        <end position="19"/>
    </location>
</feature>
<accession>A0A0D0V5A2</accession>